<keyword evidence="2" id="KW-1185">Reference proteome</keyword>
<evidence type="ECO:0000313" key="1">
    <source>
        <dbReference type="EMBL" id="KAH7116931.1"/>
    </source>
</evidence>
<name>A0A9P9DCY8_9PLEO</name>
<dbReference type="EMBL" id="JAGMWT010000014">
    <property type="protein sequence ID" value="KAH7116931.1"/>
    <property type="molecule type" value="Genomic_DNA"/>
</dbReference>
<proteinExistence type="predicted"/>
<accession>A0A9P9DCY8</accession>
<comment type="caution">
    <text evidence="1">The sequence shown here is derived from an EMBL/GenBank/DDBJ whole genome shotgun (WGS) entry which is preliminary data.</text>
</comment>
<protein>
    <submittedName>
        <fullName evidence="1">Uncharacterized protein</fullName>
    </submittedName>
</protein>
<gene>
    <name evidence="1" type="ORF">B0J11DRAFT_593011</name>
</gene>
<dbReference type="Proteomes" id="UP000700596">
    <property type="component" value="Unassembled WGS sequence"/>
</dbReference>
<sequence>MSGSLHHISALEGRFFQVPGGGQSNCERGGGNREARKLPSYRARNVNGGFLKRSHKHLARRVSTTGKLCACGVPTRIESSLSLDKSMTAQGGREMKSSGGLDVRLHQMENIDRTTTSNLLPSSRPPSKVVHGVSALRVYVRDERWHQAQIALGQVRAADDPFMQGTNTLPKEALDPHGTPNFTPNAGLREFLLFGSQHGP</sequence>
<reference evidence="1" key="1">
    <citation type="journal article" date="2021" name="Nat. Commun.">
        <title>Genetic determinants of endophytism in the Arabidopsis root mycobiome.</title>
        <authorList>
            <person name="Mesny F."/>
            <person name="Miyauchi S."/>
            <person name="Thiergart T."/>
            <person name="Pickel B."/>
            <person name="Atanasova L."/>
            <person name="Karlsson M."/>
            <person name="Huettel B."/>
            <person name="Barry K.W."/>
            <person name="Haridas S."/>
            <person name="Chen C."/>
            <person name="Bauer D."/>
            <person name="Andreopoulos W."/>
            <person name="Pangilinan J."/>
            <person name="LaButti K."/>
            <person name="Riley R."/>
            <person name="Lipzen A."/>
            <person name="Clum A."/>
            <person name="Drula E."/>
            <person name="Henrissat B."/>
            <person name="Kohler A."/>
            <person name="Grigoriev I.V."/>
            <person name="Martin F.M."/>
            <person name="Hacquard S."/>
        </authorList>
    </citation>
    <scope>NUCLEOTIDE SEQUENCE</scope>
    <source>
        <strain evidence="1">MPI-CAGE-CH-0243</strain>
    </source>
</reference>
<organism evidence="1 2">
    <name type="scientific">Dendryphion nanum</name>
    <dbReference type="NCBI Taxonomy" id="256645"/>
    <lineage>
        <taxon>Eukaryota</taxon>
        <taxon>Fungi</taxon>
        <taxon>Dikarya</taxon>
        <taxon>Ascomycota</taxon>
        <taxon>Pezizomycotina</taxon>
        <taxon>Dothideomycetes</taxon>
        <taxon>Pleosporomycetidae</taxon>
        <taxon>Pleosporales</taxon>
        <taxon>Torulaceae</taxon>
        <taxon>Dendryphion</taxon>
    </lineage>
</organism>
<evidence type="ECO:0000313" key="2">
    <source>
        <dbReference type="Proteomes" id="UP000700596"/>
    </source>
</evidence>
<dbReference type="AlphaFoldDB" id="A0A9P9DCY8"/>